<sequence>MGGISTSRPLYWTAVLKQWIDSNGHNVTEHITKGVVWELPLWYTSINYIGESRVWSTIRPLLQKQIFPTYWHKAIQVDGSWTPDICQANLRDWHAIWNISTQPVPITTRQKLRSPTNSSELEALGITLDGQSVRLDELFSLTTIYSYLI</sequence>
<gene>
    <name evidence="1" type="ORF">A0J61_09882</name>
</gene>
<dbReference type="Proteomes" id="UP000093000">
    <property type="component" value="Unassembled WGS sequence"/>
</dbReference>
<proteinExistence type="predicted"/>
<dbReference type="EMBL" id="LUGH01000962">
    <property type="protein sequence ID" value="OBZ82072.1"/>
    <property type="molecule type" value="Genomic_DNA"/>
</dbReference>
<dbReference type="AlphaFoldDB" id="A0A1C7MZ67"/>
<evidence type="ECO:0000313" key="1">
    <source>
        <dbReference type="EMBL" id="OBZ82072.1"/>
    </source>
</evidence>
<reference evidence="1 2" key="1">
    <citation type="submission" date="2016-03" db="EMBL/GenBank/DDBJ databases">
        <title>Choanephora cucurbitarum.</title>
        <authorList>
            <person name="Min B."/>
            <person name="Park H."/>
            <person name="Park J.-H."/>
            <person name="Shin H.-D."/>
            <person name="Choi I.-G."/>
        </authorList>
    </citation>
    <scope>NUCLEOTIDE SEQUENCE [LARGE SCALE GENOMIC DNA]</scope>
    <source>
        <strain evidence="1 2">KUS-F28377</strain>
    </source>
</reference>
<organism evidence="1 2">
    <name type="scientific">Choanephora cucurbitarum</name>
    <dbReference type="NCBI Taxonomy" id="101091"/>
    <lineage>
        <taxon>Eukaryota</taxon>
        <taxon>Fungi</taxon>
        <taxon>Fungi incertae sedis</taxon>
        <taxon>Mucoromycota</taxon>
        <taxon>Mucoromycotina</taxon>
        <taxon>Mucoromycetes</taxon>
        <taxon>Mucorales</taxon>
        <taxon>Mucorineae</taxon>
        <taxon>Choanephoraceae</taxon>
        <taxon>Choanephoroideae</taxon>
        <taxon>Choanephora</taxon>
    </lineage>
</organism>
<dbReference type="InParanoid" id="A0A1C7MZ67"/>
<evidence type="ECO:0000313" key="2">
    <source>
        <dbReference type="Proteomes" id="UP000093000"/>
    </source>
</evidence>
<name>A0A1C7MZ67_9FUNG</name>
<keyword evidence="2" id="KW-1185">Reference proteome</keyword>
<comment type="caution">
    <text evidence="1">The sequence shown here is derived from an EMBL/GenBank/DDBJ whole genome shotgun (WGS) entry which is preliminary data.</text>
</comment>
<accession>A0A1C7MZ67</accession>
<protein>
    <submittedName>
        <fullName evidence="1">Uncharacterized protein</fullName>
    </submittedName>
</protein>